<dbReference type="OrthoDB" id="674948at2759"/>
<dbReference type="Proteomes" id="UP000237144">
    <property type="component" value="Unassembled WGS sequence"/>
</dbReference>
<dbReference type="STRING" id="741276.A0A2S5BDB6"/>
<feature type="region of interest" description="Disordered" evidence="1">
    <location>
        <begin position="158"/>
        <end position="177"/>
    </location>
</feature>
<evidence type="ECO:0000313" key="2">
    <source>
        <dbReference type="EMBL" id="POY74760.1"/>
    </source>
</evidence>
<dbReference type="AlphaFoldDB" id="A0A2S5BDB6"/>
<evidence type="ECO:0008006" key="4">
    <source>
        <dbReference type="Google" id="ProtNLM"/>
    </source>
</evidence>
<gene>
    <name evidence="2" type="ORF">BMF94_2236</name>
</gene>
<reference evidence="2 3" key="1">
    <citation type="journal article" date="2018" name="Front. Microbiol.">
        <title>Prospects for Fungal Bioremediation of Acidic Radioactive Waste Sites: Characterization and Genome Sequence of Rhodotorula taiwanensis MD1149.</title>
        <authorList>
            <person name="Tkavc R."/>
            <person name="Matrosova V.Y."/>
            <person name="Grichenko O.E."/>
            <person name="Gostincar C."/>
            <person name="Volpe R.P."/>
            <person name="Klimenkova P."/>
            <person name="Gaidamakova E.K."/>
            <person name="Zhou C.E."/>
            <person name="Stewart B.J."/>
            <person name="Lyman M.G."/>
            <person name="Malfatti S.A."/>
            <person name="Rubinfeld B."/>
            <person name="Courtot M."/>
            <person name="Singh J."/>
            <person name="Dalgard C.L."/>
            <person name="Hamilton T."/>
            <person name="Frey K.G."/>
            <person name="Gunde-Cimerman N."/>
            <person name="Dugan L."/>
            <person name="Daly M.J."/>
        </authorList>
    </citation>
    <scope>NUCLEOTIDE SEQUENCE [LARGE SCALE GENOMIC DNA]</scope>
    <source>
        <strain evidence="2 3">MD1149</strain>
    </source>
</reference>
<dbReference type="Gene3D" id="3.40.50.720">
    <property type="entry name" value="NAD(P)-binding Rossmann-like Domain"/>
    <property type="match status" value="1"/>
</dbReference>
<name>A0A2S5BDB6_9BASI</name>
<evidence type="ECO:0000256" key="1">
    <source>
        <dbReference type="SAM" id="MobiDB-lite"/>
    </source>
</evidence>
<dbReference type="PANTHER" id="PTHR40129">
    <property type="entry name" value="KETOPANTOATE REDUCTASE N-TERMINAL DOMAIN-CONTAINING PROTEIN"/>
    <property type="match status" value="1"/>
</dbReference>
<comment type="caution">
    <text evidence="2">The sequence shown here is derived from an EMBL/GenBank/DDBJ whole genome shotgun (WGS) entry which is preliminary data.</text>
</comment>
<evidence type="ECO:0000313" key="3">
    <source>
        <dbReference type="Proteomes" id="UP000237144"/>
    </source>
</evidence>
<dbReference type="EMBL" id="PJQD01000022">
    <property type="protein sequence ID" value="POY74760.1"/>
    <property type="molecule type" value="Genomic_DNA"/>
</dbReference>
<accession>A0A2S5BDB6</accession>
<dbReference type="PANTHER" id="PTHR40129:SF2">
    <property type="entry name" value="KETOPANTOATE REDUCTASE N-TERMINAL DOMAIN-CONTAINING PROTEIN"/>
    <property type="match status" value="1"/>
</dbReference>
<proteinExistence type="predicted"/>
<organism evidence="2 3">
    <name type="scientific">Rhodotorula taiwanensis</name>
    <dbReference type="NCBI Taxonomy" id="741276"/>
    <lineage>
        <taxon>Eukaryota</taxon>
        <taxon>Fungi</taxon>
        <taxon>Dikarya</taxon>
        <taxon>Basidiomycota</taxon>
        <taxon>Pucciniomycotina</taxon>
        <taxon>Microbotryomycetes</taxon>
        <taxon>Sporidiobolales</taxon>
        <taxon>Sporidiobolaceae</taxon>
        <taxon>Rhodotorula</taxon>
    </lineage>
</organism>
<keyword evidence="3" id="KW-1185">Reference proteome</keyword>
<sequence>MLSSCFAAQLSPASLLSSLFSAASLRSMSTVQLSSSHAVDLLVLGAGWTGTFLLPHLRADHPDISFATTTRDGRDGSIRWQFDPELEGPEQFAGLPRAKTVVVVFPIKGEGGSRRLVRGYEEAVGARARWIQLGSTGIFDGGATLAALRVQAARSNDAEKQALPSSPPPFEWTTRHSPYDKTNARAVAEDELLSMHEETVVLNLSGLWGGSRDPINWLSRVAPTEEALEQKGSLHLVHGLDVARAIVAVHLAKTLPTSAALSAGSAARAIGNAEEEKRTGAGQRWVLTDLHIVDWWDLASAHPSTTSDQSEKVGTEPSPDRALWVARLMQKHDVRALPRSAAELGRAIDAREFWNAFGLAPVKARWEKGRA</sequence>
<protein>
    <recommendedName>
        <fullName evidence="4">NAD(P)-binding domain-containing protein</fullName>
    </recommendedName>
</protein>